<feature type="transmembrane region" description="Helical" evidence="7">
    <location>
        <begin position="319"/>
        <end position="341"/>
    </location>
</feature>
<evidence type="ECO:0000256" key="7">
    <source>
        <dbReference type="SAM" id="Phobius"/>
    </source>
</evidence>
<evidence type="ECO:0000256" key="6">
    <source>
        <dbReference type="ARBA" id="ARBA00023136"/>
    </source>
</evidence>
<name>A0A2V2VS90_TRYCR</name>
<dbReference type="OMA" id="VRYHWAQ"/>
<dbReference type="VEuPathDB" id="TriTrypDB:Tc_MARK_2434"/>
<feature type="transmembrane region" description="Helical" evidence="7">
    <location>
        <begin position="135"/>
        <end position="154"/>
    </location>
</feature>
<sequence length="452" mass="50662">MKGGRLRRFAIHVLFGQLVAFLNSVTGVSTTKLVNNNASYPLLQSLTAYAFIFTVYAPIFLLLYIRNRHRRFFNFVFLQKPWKYAVLGLIDMEANFFIVKAFQYTDMISVQLLNCFNIPCVFVLSFFILKMRFAVTHIVGCLVATSGLVVLIVLDADGVTRNKVGPNVAKGDLFCLLAAALYATSNVLMEWFIKPQPRGVQLESAVSADTNPEEEGVNSEVDRDMSSFRERQIAEEQNEFSSLPNTIHVVESGRERDQEQSSGQVPESLPEVANYIPLVENLCCMSGCALLFTVIQFFVLEWSSFASGRKTWTDEDWLFQMMFGLSMLFVYTGLPLLFLVASAVFANVSLLSVSVYSIIWNVTIFNIYPTPVFFASYVIIILGIFVYDISDFRWSWCPHINYPCDDSRDSSSAPAQSPNSRPDAVEGGTAYEEEILPDAGIINNSNQKAAGL</sequence>
<feature type="transmembrane region" description="Helical" evidence="7">
    <location>
        <begin position="278"/>
        <end position="299"/>
    </location>
</feature>
<evidence type="ECO:0000256" key="4">
    <source>
        <dbReference type="ARBA" id="ARBA00022692"/>
    </source>
</evidence>
<evidence type="ECO:0000256" key="5">
    <source>
        <dbReference type="ARBA" id="ARBA00022989"/>
    </source>
</evidence>
<keyword evidence="5 7" id="KW-1133">Transmembrane helix</keyword>
<dbReference type="VEuPathDB" id="TriTrypDB:ECC02_008893"/>
<dbReference type="OrthoDB" id="429955at2759"/>
<dbReference type="EMBL" id="PRFC01000246">
    <property type="protein sequence ID" value="PWU97183.1"/>
    <property type="molecule type" value="Genomic_DNA"/>
</dbReference>
<dbReference type="InterPro" id="IPR037185">
    <property type="entry name" value="EmrE-like"/>
</dbReference>
<gene>
    <name evidence="8" type="ORF">C3747_246g29</name>
</gene>
<organism evidence="8 9">
    <name type="scientific">Trypanosoma cruzi</name>
    <dbReference type="NCBI Taxonomy" id="5693"/>
    <lineage>
        <taxon>Eukaryota</taxon>
        <taxon>Discoba</taxon>
        <taxon>Euglenozoa</taxon>
        <taxon>Kinetoplastea</taxon>
        <taxon>Metakinetoplastina</taxon>
        <taxon>Trypanosomatida</taxon>
        <taxon>Trypanosomatidae</taxon>
        <taxon>Trypanosoma</taxon>
        <taxon>Schizotrypanum</taxon>
    </lineage>
</organism>
<dbReference type="AlphaFoldDB" id="A0A2V2VS90"/>
<dbReference type="VEuPathDB" id="TriTrypDB:BCY84_20475"/>
<feature type="transmembrane region" description="Helical" evidence="7">
    <location>
        <begin position="374"/>
        <end position="390"/>
    </location>
</feature>
<dbReference type="GO" id="GO:0016020">
    <property type="term" value="C:membrane"/>
    <property type="evidence" value="ECO:0007669"/>
    <property type="project" value="UniProtKB-SubCell"/>
</dbReference>
<comment type="subcellular location">
    <subcellularLocation>
        <location evidence="1">Membrane</location>
        <topology evidence="1">Multi-pass membrane protein</topology>
    </subcellularLocation>
</comment>
<dbReference type="Pfam" id="PF06027">
    <property type="entry name" value="SLC35F"/>
    <property type="match status" value="2"/>
</dbReference>
<dbReference type="GO" id="GO:0022857">
    <property type="term" value="F:transmembrane transporter activity"/>
    <property type="evidence" value="ECO:0007669"/>
    <property type="project" value="InterPro"/>
</dbReference>
<dbReference type="Proteomes" id="UP000246078">
    <property type="component" value="Unassembled WGS sequence"/>
</dbReference>
<dbReference type="VEuPathDB" id="TriTrypDB:TcCL_ESM05252"/>
<dbReference type="VEuPathDB" id="TriTrypDB:C3747_246g29"/>
<evidence type="ECO:0000256" key="3">
    <source>
        <dbReference type="ARBA" id="ARBA00022448"/>
    </source>
</evidence>
<dbReference type="VEuPathDB" id="TriTrypDB:TcG_07203"/>
<dbReference type="VEuPathDB" id="TriTrypDB:TcCLB.507055.10"/>
<dbReference type="VEuPathDB" id="TriTrypDB:TcBrA4_0125990"/>
<reference evidence="8 9" key="1">
    <citation type="journal article" date="2018" name="Microb. Genom.">
        <title>Expanding an expanded genome: long-read sequencing of Trypanosoma cruzi.</title>
        <authorList>
            <person name="Berna L."/>
            <person name="Rodriguez M."/>
            <person name="Chiribao M.L."/>
            <person name="Parodi-Talice A."/>
            <person name="Pita S."/>
            <person name="Rijo G."/>
            <person name="Alvarez-Valin F."/>
            <person name="Robello C."/>
        </authorList>
    </citation>
    <scope>NUCLEOTIDE SEQUENCE [LARGE SCALE GENOMIC DNA]</scope>
    <source>
        <strain evidence="8 9">TCC</strain>
    </source>
</reference>
<evidence type="ECO:0000313" key="8">
    <source>
        <dbReference type="EMBL" id="PWU97183.1"/>
    </source>
</evidence>
<dbReference type="SUPFAM" id="SSF103481">
    <property type="entry name" value="Multidrug resistance efflux transporter EmrE"/>
    <property type="match status" value="1"/>
</dbReference>
<dbReference type="VEuPathDB" id="TriTrypDB:TCDM_10126"/>
<dbReference type="VEuPathDB" id="TriTrypDB:TcCLB.509891.60"/>
<feature type="transmembrane region" description="Helical" evidence="7">
    <location>
        <begin position="108"/>
        <end position="128"/>
    </location>
</feature>
<dbReference type="PANTHER" id="PTHR14233:SF4">
    <property type="entry name" value="SOLUTE CARRIER FAMILY 35 MEMBER F2"/>
    <property type="match status" value="1"/>
</dbReference>
<dbReference type="VEuPathDB" id="TriTrypDB:C4B63_7g435"/>
<comment type="similarity">
    <text evidence="2">Belongs to the SLC35F solute transporter family.</text>
</comment>
<evidence type="ECO:0000313" key="9">
    <source>
        <dbReference type="Proteomes" id="UP000246078"/>
    </source>
</evidence>
<dbReference type="VEuPathDB" id="TriTrypDB:TcCLB.510691.95"/>
<keyword evidence="4 7" id="KW-0812">Transmembrane</keyword>
<keyword evidence="6 7" id="KW-0472">Membrane</keyword>
<evidence type="ECO:0000256" key="2">
    <source>
        <dbReference type="ARBA" id="ARBA00007863"/>
    </source>
</evidence>
<evidence type="ECO:0000256" key="1">
    <source>
        <dbReference type="ARBA" id="ARBA00004141"/>
    </source>
</evidence>
<accession>A0A2V2VS90</accession>
<dbReference type="PANTHER" id="PTHR14233">
    <property type="entry name" value="DUF914-RELATED"/>
    <property type="match status" value="1"/>
</dbReference>
<comment type="caution">
    <text evidence="8">The sequence shown here is derived from an EMBL/GenBank/DDBJ whole genome shotgun (WGS) entry which is preliminary data.</text>
</comment>
<dbReference type="VEuPathDB" id="TriTrypDB:TCSYLVIO_003675"/>
<protein>
    <submittedName>
        <fullName evidence="8">Uncharacterized protein</fullName>
    </submittedName>
</protein>
<proteinExistence type="inferred from homology"/>
<keyword evidence="3" id="KW-0813">Transport</keyword>
<dbReference type="InterPro" id="IPR052221">
    <property type="entry name" value="SLC35F_Transporter"/>
</dbReference>
<feature type="transmembrane region" description="Helical" evidence="7">
    <location>
        <begin position="43"/>
        <end position="64"/>
    </location>
</feature>
<dbReference type="InterPro" id="IPR009262">
    <property type="entry name" value="SLC35_F1/F2/F6"/>
</dbReference>